<sequence>MAGPLAAGAYLRGVLLAGARRMGARPAGRRYDRFYQQLKLEIESRFGGRAKVVPIRNAGSTGNFEVRLVSTATPLLIHSKAKRGQGRCESEQEVDDVLDAIEGFLASAD</sequence>
<reference evidence="2" key="1">
    <citation type="submission" date="2021-05" db="EMBL/GenBank/DDBJ databases">
        <title>The genome of the haptophyte Pavlova lutheri (Diacronema luteri, Pavlovales) - a model for lipid biosynthesis in eukaryotic algae.</title>
        <authorList>
            <person name="Hulatt C.J."/>
            <person name="Posewitz M.C."/>
        </authorList>
    </citation>
    <scope>NUCLEOTIDE SEQUENCE</scope>
    <source>
        <strain evidence="2">NIVA-4/92</strain>
    </source>
</reference>
<organism evidence="2 3">
    <name type="scientific">Diacronema lutheri</name>
    <name type="common">Unicellular marine alga</name>
    <name type="synonym">Monochrysis lutheri</name>
    <dbReference type="NCBI Taxonomy" id="2081491"/>
    <lineage>
        <taxon>Eukaryota</taxon>
        <taxon>Haptista</taxon>
        <taxon>Haptophyta</taxon>
        <taxon>Pavlovophyceae</taxon>
        <taxon>Pavlovales</taxon>
        <taxon>Pavlovaceae</taxon>
        <taxon>Diacronema</taxon>
    </lineage>
</organism>
<dbReference type="EMBL" id="JAGTXO010000024">
    <property type="protein sequence ID" value="KAG8461738.1"/>
    <property type="molecule type" value="Genomic_DNA"/>
</dbReference>
<evidence type="ECO:0000313" key="2">
    <source>
        <dbReference type="EMBL" id="KAG8461738.1"/>
    </source>
</evidence>
<evidence type="ECO:0008006" key="4">
    <source>
        <dbReference type="Google" id="ProtNLM"/>
    </source>
</evidence>
<comment type="caution">
    <text evidence="2">The sequence shown here is derived from an EMBL/GenBank/DDBJ whole genome shotgun (WGS) entry which is preliminary data.</text>
</comment>
<keyword evidence="1" id="KW-0676">Redox-active center</keyword>
<protein>
    <recommendedName>
        <fullName evidence="4">Selenoprotein W</fullName>
    </recommendedName>
</protein>
<dbReference type="Proteomes" id="UP000751190">
    <property type="component" value="Unassembled WGS sequence"/>
</dbReference>
<evidence type="ECO:0000256" key="1">
    <source>
        <dbReference type="ARBA" id="ARBA00023284"/>
    </source>
</evidence>
<dbReference type="Pfam" id="PF10262">
    <property type="entry name" value="Rdx"/>
    <property type="match status" value="1"/>
</dbReference>
<dbReference type="OrthoDB" id="203977at2759"/>
<dbReference type="AlphaFoldDB" id="A0A8J6CBQ7"/>
<accession>A0A8J6CBQ7</accession>
<dbReference type="InterPro" id="IPR011893">
    <property type="entry name" value="Selenoprotein_Rdx-typ"/>
</dbReference>
<proteinExistence type="predicted"/>
<name>A0A8J6CBQ7_DIALT</name>
<evidence type="ECO:0000313" key="3">
    <source>
        <dbReference type="Proteomes" id="UP000751190"/>
    </source>
</evidence>
<keyword evidence="3" id="KW-1185">Reference proteome</keyword>
<dbReference type="Gene3D" id="3.40.30.10">
    <property type="entry name" value="Glutaredoxin"/>
    <property type="match status" value="1"/>
</dbReference>
<gene>
    <name evidence="2" type="ORF">KFE25_001356</name>
</gene>